<feature type="domain" description="DDE Tnp4" evidence="3">
    <location>
        <begin position="199"/>
        <end position="292"/>
    </location>
</feature>
<dbReference type="InterPro" id="IPR027806">
    <property type="entry name" value="HARBI1_dom"/>
</dbReference>
<evidence type="ECO:0000256" key="2">
    <source>
        <dbReference type="ARBA" id="ARBA00022723"/>
    </source>
</evidence>
<accession>A0A6G0WQN9</accession>
<reference evidence="4 5" key="1">
    <citation type="submission" date="2019-07" db="EMBL/GenBank/DDBJ databases">
        <title>Genomics analysis of Aphanomyces spp. identifies a new class of oomycete effector associated with host adaptation.</title>
        <authorList>
            <person name="Gaulin E."/>
        </authorList>
    </citation>
    <scope>NUCLEOTIDE SEQUENCE [LARGE SCALE GENOMIC DNA]</scope>
    <source>
        <strain evidence="4 5">ATCC 201684</strain>
    </source>
</reference>
<evidence type="ECO:0000313" key="5">
    <source>
        <dbReference type="Proteomes" id="UP000481153"/>
    </source>
</evidence>
<protein>
    <recommendedName>
        <fullName evidence="3">DDE Tnp4 domain-containing protein</fullName>
    </recommendedName>
</protein>
<evidence type="ECO:0000259" key="3">
    <source>
        <dbReference type="Pfam" id="PF13359"/>
    </source>
</evidence>
<sequence>MVRQSERQTLLLELQQLIAIAAATEPTNNGDDEDNSWEPTMSLSFSLELYAAVLSHRYLNARCPVLKLPCPVEYILSLDAKRFRQEARMDKSSSVQIVSRIETHPIFSTATNNCQAPVHVQLLVLLAKLGRFGNGASVGILARFFGVSEGTVDMFCQRCVFAILSLEHQVVHWPDKEERDATARRIFEQHGFKGCVGFVDGTLLPVYAKPSINDEDYYSRMGYYGMAGMIVCDDVKRIIFMDLGWPAAAHDMRVWSNSSLGKDPSKFMRPHEFLLADSGYALSDHLMPSLKKNVGQTSLWPRNCSTHA</sequence>
<proteinExistence type="predicted"/>
<dbReference type="EMBL" id="VJMJ01000161">
    <property type="protein sequence ID" value="KAF0729765.1"/>
    <property type="molecule type" value="Genomic_DNA"/>
</dbReference>
<evidence type="ECO:0000313" key="4">
    <source>
        <dbReference type="EMBL" id="KAF0729765.1"/>
    </source>
</evidence>
<evidence type="ECO:0000256" key="1">
    <source>
        <dbReference type="ARBA" id="ARBA00001968"/>
    </source>
</evidence>
<dbReference type="Pfam" id="PF13359">
    <property type="entry name" value="DDE_Tnp_4"/>
    <property type="match status" value="1"/>
</dbReference>
<dbReference type="Proteomes" id="UP000481153">
    <property type="component" value="Unassembled WGS sequence"/>
</dbReference>
<keyword evidence="5" id="KW-1185">Reference proteome</keyword>
<comment type="cofactor">
    <cofactor evidence="1">
        <name>a divalent metal cation</name>
        <dbReference type="ChEBI" id="CHEBI:60240"/>
    </cofactor>
</comment>
<organism evidence="4 5">
    <name type="scientific">Aphanomyces euteiches</name>
    <dbReference type="NCBI Taxonomy" id="100861"/>
    <lineage>
        <taxon>Eukaryota</taxon>
        <taxon>Sar</taxon>
        <taxon>Stramenopiles</taxon>
        <taxon>Oomycota</taxon>
        <taxon>Saprolegniomycetes</taxon>
        <taxon>Saprolegniales</taxon>
        <taxon>Verrucalvaceae</taxon>
        <taxon>Aphanomyces</taxon>
    </lineage>
</organism>
<dbReference type="VEuPathDB" id="FungiDB:AeMF1_019869"/>
<keyword evidence="2" id="KW-0479">Metal-binding</keyword>
<dbReference type="AlphaFoldDB" id="A0A6G0WQN9"/>
<gene>
    <name evidence="4" type="ORF">Ae201684_012656</name>
</gene>
<name>A0A6G0WQN9_9STRA</name>
<comment type="caution">
    <text evidence="4">The sequence shown here is derived from an EMBL/GenBank/DDBJ whole genome shotgun (WGS) entry which is preliminary data.</text>
</comment>
<dbReference type="GO" id="GO:0046872">
    <property type="term" value="F:metal ion binding"/>
    <property type="evidence" value="ECO:0007669"/>
    <property type="project" value="UniProtKB-KW"/>
</dbReference>